<feature type="chain" id="PRO_5006388424" evidence="2">
    <location>
        <begin position="29"/>
        <end position="101"/>
    </location>
</feature>
<comment type="caution">
    <text evidence="3">The sequence shown here is derived from an EMBL/GenBank/DDBJ whole genome shotgun (WGS) entry which is preliminary data.</text>
</comment>
<protein>
    <submittedName>
        <fullName evidence="3">Uncharacterized protein</fullName>
    </submittedName>
</protein>
<reference evidence="3 4" key="1">
    <citation type="submission" date="2015-06" db="EMBL/GenBank/DDBJ databases">
        <title>Genome sequencing project of Bacillus galactosidilyticus PL133.</title>
        <authorList>
            <person name="Gaiero J."/>
            <person name="Nicol R."/>
            <person name="Habash M."/>
        </authorList>
    </citation>
    <scope>NUCLEOTIDE SEQUENCE [LARGE SCALE GENOMIC DNA]</scope>
    <source>
        <strain evidence="3 4">PL133</strain>
    </source>
</reference>
<evidence type="ECO:0000256" key="1">
    <source>
        <dbReference type="SAM" id="MobiDB-lite"/>
    </source>
</evidence>
<evidence type="ECO:0000313" key="3">
    <source>
        <dbReference type="EMBL" id="KRG16859.1"/>
    </source>
</evidence>
<evidence type="ECO:0000313" key="4">
    <source>
        <dbReference type="Proteomes" id="UP000053881"/>
    </source>
</evidence>
<keyword evidence="2" id="KW-0732">Signal</keyword>
<dbReference type="AlphaFoldDB" id="A0A0Q9Y7K8"/>
<dbReference type="PATRIC" id="fig|217031.4.peg.988"/>
<accession>A0A0Q9Y7K8</accession>
<dbReference type="Proteomes" id="UP000053881">
    <property type="component" value="Unassembled WGS sequence"/>
</dbReference>
<evidence type="ECO:0000256" key="2">
    <source>
        <dbReference type="SAM" id="SignalP"/>
    </source>
</evidence>
<proteinExistence type="predicted"/>
<feature type="signal peptide" evidence="2">
    <location>
        <begin position="1"/>
        <end position="28"/>
    </location>
</feature>
<name>A0A0Q9Y7K8_9BACI</name>
<gene>
    <name evidence="3" type="ORF">ACA29_02980</name>
</gene>
<dbReference type="EMBL" id="LGPB01000026">
    <property type="protein sequence ID" value="KRG16859.1"/>
    <property type="molecule type" value="Genomic_DNA"/>
</dbReference>
<feature type="region of interest" description="Disordered" evidence="1">
    <location>
        <begin position="55"/>
        <end position="74"/>
    </location>
</feature>
<organism evidence="3 4">
    <name type="scientific">Lederbergia galactosidilytica</name>
    <dbReference type="NCBI Taxonomy" id="217031"/>
    <lineage>
        <taxon>Bacteria</taxon>
        <taxon>Bacillati</taxon>
        <taxon>Bacillota</taxon>
        <taxon>Bacilli</taxon>
        <taxon>Bacillales</taxon>
        <taxon>Bacillaceae</taxon>
        <taxon>Lederbergia</taxon>
    </lineage>
</organism>
<sequence length="101" mass="11416">MKNKTRFAIALLLLVFAIAFIPEESVGAAIPDGNATGAGFNPFVVDSTIKRNWKSTRGGKEYSPRTGRKLQSKDRQKTRLRCLFRGFQLFIETKLENHKSE</sequence>